<dbReference type="PANTHER" id="PTHR21294:SF17">
    <property type="entry name" value="PROTEIN FIXA"/>
    <property type="match status" value="1"/>
</dbReference>
<dbReference type="InterPro" id="IPR012255">
    <property type="entry name" value="ETF_b"/>
</dbReference>
<dbReference type="Gene3D" id="3.40.50.620">
    <property type="entry name" value="HUPs"/>
    <property type="match status" value="1"/>
</dbReference>
<gene>
    <name evidence="3" type="ORF">HMPREF9441_01608</name>
</gene>
<sequence length="269" mass="29943">MEDKKTKDMKRYIVFLKQVPLSTKVEMDPVTRTLKRSSAMTRTNPDDLYALQLAVKLKRQTEAEIVAVSMGPASAEEVLREALQRGADKAVLLSSKAFAGSDTWCTSLVLAAAVRKLGEYDLLLFGKMAVDGDTAQVGPEVAGQLDIPQVTHLMEVSDISDTCMCVRKKAGRLLQRMEVDLPCVVTVGRETGELDCPTLTGWRWAQRQTILHWDECDLGLEPSQVGLQASPTQVVSTMVPRRKKDVEWLPDGEKFFAVVRESMRRGINF</sequence>
<dbReference type="InterPro" id="IPR033948">
    <property type="entry name" value="ETF_beta_N"/>
</dbReference>
<name>G5SQG9_9BACT</name>
<proteinExistence type="predicted"/>
<keyword evidence="1" id="KW-0813">Transport</keyword>
<dbReference type="AlphaFoldDB" id="G5SQG9"/>
<feature type="domain" description="Electron transfer flavoprotein alpha/beta-subunit N-terminal" evidence="2">
    <location>
        <begin position="31"/>
        <end position="222"/>
    </location>
</feature>
<dbReference type="InterPro" id="IPR014730">
    <property type="entry name" value="ETF_a/b_N"/>
</dbReference>
<dbReference type="SMART" id="SM00893">
    <property type="entry name" value="ETF"/>
    <property type="match status" value="1"/>
</dbReference>
<dbReference type="HOGENOM" id="CLU_060196_2_1_10"/>
<comment type="caution">
    <text evidence="3">The sequence shown here is derived from an EMBL/GenBank/DDBJ whole genome shotgun (WGS) entry which is preliminary data.</text>
</comment>
<accession>G5SQG9</accession>
<dbReference type="Proteomes" id="UP000003598">
    <property type="component" value="Unassembled WGS sequence"/>
</dbReference>
<keyword evidence="1" id="KW-0249">Electron transport</keyword>
<evidence type="ECO:0000256" key="1">
    <source>
        <dbReference type="ARBA" id="ARBA00022982"/>
    </source>
</evidence>
<protein>
    <submittedName>
        <fullName evidence="3">Electron transfer flavoprotein</fullName>
    </submittedName>
</protein>
<keyword evidence="4" id="KW-1185">Reference proteome</keyword>
<dbReference type="SUPFAM" id="SSF52402">
    <property type="entry name" value="Adenine nucleotide alpha hydrolases-like"/>
    <property type="match status" value="1"/>
</dbReference>
<dbReference type="EMBL" id="AFFY01000022">
    <property type="protein sequence ID" value="EHH00372.1"/>
    <property type="molecule type" value="Genomic_DNA"/>
</dbReference>
<dbReference type="GO" id="GO:0009055">
    <property type="term" value="F:electron transfer activity"/>
    <property type="evidence" value="ECO:0007669"/>
    <property type="project" value="InterPro"/>
</dbReference>
<dbReference type="Pfam" id="PF01012">
    <property type="entry name" value="ETF"/>
    <property type="match status" value="1"/>
</dbReference>
<dbReference type="eggNOG" id="COG2086">
    <property type="taxonomic scope" value="Bacteria"/>
</dbReference>
<dbReference type="PIRSF" id="PIRSF000090">
    <property type="entry name" value="Beta-ETF"/>
    <property type="match status" value="1"/>
</dbReference>
<dbReference type="PATRIC" id="fig|762968.3.peg.1440"/>
<reference evidence="3 4" key="1">
    <citation type="submission" date="2011-03" db="EMBL/GenBank/DDBJ databases">
        <authorList>
            <person name="Weinstock G."/>
            <person name="Sodergren E."/>
            <person name="Clifton S."/>
            <person name="Fulton L."/>
            <person name="Fulton B."/>
            <person name="Courtney L."/>
            <person name="Fronick C."/>
            <person name="Harrison M."/>
            <person name="Strong C."/>
            <person name="Farmer C."/>
            <person name="Delahaunty K."/>
            <person name="Markovic C."/>
            <person name="Hall O."/>
            <person name="Minx P."/>
            <person name="Tomlinson C."/>
            <person name="Mitreva M."/>
            <person name="Hou S."/>
            <person name="Chen J."/>
            <person name="Wollam A."/>
            <person name="Pepin K.H."/>
            <person name="Johnson M."/>
            <person name="Bhonagiri V."/>
            <person name="Zhang X."/>
            <person name="Suruliraj S."/>
            <person name="Warren W."/>
            <person name="Chinwalla A."/>
            <person name="Mardis E.R."/>
            <person name="Wilson R.K."/>
        </authorList>
    </citation>
    <scope>NUCLEOTIDE SEQUENCE [LARGE SCALE GENOMIC DNA]</scope>
    <source>
        <strain evidence="3 4">YIT 11840</strain>
    </source>
</reference>
<dbReference type="InterPro" id="IPR014729">
    <property type="entry name" value="Rossmann-like_a/b/a_fold"/>
</dbReference>
<evidence type="ECO:0000259" key="2">
    <source>
        <dbReference type="SMART" id="SM00893"/>
    </source>
</evidence>
<dbReference type="PANTHER" id="PTHR21294">
    <property type="entry name" value="ELECTRON TRANSFER FLAVOPROTEIN BETA-SUBUNIT"/>
    <property type="match status" value="1"/>
</dbReference>
<dbReference type="CDD" id="cd01714">
    <property type="entry name" value="ETF_beta"/>
    <property type="match status" value="1"/>
</dbReference>
<evidence type="ECO:0000313" key="3">
    <source>
        <dbReference type="EMBL" id="EHH00372.1"/>
    </source>
</evidence>
<evidence type="ECO:0000313" key="4">
    <source>
        <dbReference type="Proteomes" id="UP000003598"/>
    </source>
</evidence>
<dbReference type="STRING" id="762968.HMPREF9441_01608"/>
<dbReference type="OrthoDB" id="9804960at2"/>
<organism evidence="3 4">
    <name type="scientific">Paraprevotella clara YIT 11840</name>
    <dbReference type="NCBI Taxonomy" id="762968"/>
    <lineage>
        <taxon>Bacteria</taxon>
        <taxon>Pseudomonadati</taxon>
        <taxon>Bacteroidota</taxon>
        <taxon>Bacteroidia</taxon>
        <taxon>Bacteroidales</taxon>
        <taxon>Prevotellaceae</taxon>
        <taxon>Paraprevotella</taxon>
    </lineage>
</organism>